<dbReference type="PROSITE" id="PS00059">
    <property type="entry name" value="ADH_ZINC"/>
    <property type="match status" value="1"/>
</dbReference>
<feature type="domain" description="Enoyl reductase (ER)" evidence="5">
    <location>
        <begin position="8"/>
        <end position="355"/>
    </location>
</feature>
<dbReference type="SMART" id="SM00829">
    <property type="entry name" value="PKS_ER"/>
    <property type="match status" value="1"/>
</dbReference>
<accession>A0AAE8T010</accession>
<keyword evidence="7" id="KW-1185">Reference proteome</keyword>
<dbReference type="SUPFAM" id="SSF50129">
    <property type="entry name" value="GroES-like"/>
    <property type="match status" value="1"/>
</dbReference>
<evidence type="ECO:0000313" key="7">
    <source>
        <dbReference type="Proteomes" id="UP001187682"/>
    </source>
</evidence>
<dbReference type="InterPro" id="IPR002328">
    <property type="entry name" value="ADH_Zn_CS"/>
</dbReference>
<evidence type="ECO:0000256" key="3">
    <source>
        <dbReference type="ARBA" id="ARBA00023002"/>
    </source>
</evidence>
<evidence type="ECO:0000256" key="4">
    <source>
        <dbReference type="RuleBase" id="RU361277"/>
    </source>
</evidence>
<reference evidence="6" key="1">
    <citation type="submission" date="2018-03" db="EMBL/GenBank/DDBJ databases">
        <authorList>
            <person name="Guldener U."/>
        </authorList>
    </citation>
    <scope>NUCLEOTIDE SEQUENCE</scope>
</reference>
<evidence type="ECO:0000313" key="6">
    <source>
        <dbReference type="EMBL" id="SPO07559.1"/>
    </source>
</evidence>
<keyword evidence="1 4" id="KW-0479">Metal-binding</keyword>
<evidence type="ECO:0000256" key="2">
    <source>
        <dbReference type="ARBA" id="ARBA00022833"/>
    </source>
</evidence>
<dbReference type="GO" id="GO:0016491">
    <property type="term" value="F:oxidoreductase activity"/>
    <property type="evidence" value="ECO:0007669"/>
    <property type="project" value="UniProtKB-KW"/>
</dbReference>
<comment type="caution">
    <text evidence="6">The sequence shown here is derived from an EMBL/GenBank/DDBJ whole genome shotgun (WGS) entry which is preliminary data.</text>
</comment>
<dbReference type="Pfam" id="PF00107">
    <property type="entry name" value="ADH_zinc_N"/>
    <property type="match status" value="1"/>
</dbReference>
<keyword evidence="2 4" id="KW-0862">Zinc</keyword>
<proteinExistence type="inferred from homology"/>
<dbReference type="Pfam" id="PF08240">
    <property type="entry name" value="ADH_N"/>
    <property type="match status" value="1"/>
</dbReference>
<comment type="cofactor">
    <cofactor evidence="4">
        <name>Zn(2+)</name>
        <dbReference type="ChEBI" id="CHEBI:29105"/>
    </cofactor>
</comment>
<dbReference type="PANTHER" id="PTHR43401">
    <property type="entry name" value="L-THREONINE 3-DEHYDROGENASE"/>
    <property type="match status" value="1"/>
</dbReference>
<evidence type="ECO:0000259" key="5">
    <source>
        <dbReference type="SMART" id="SM00829"/>
    </source>
</evidence>
<dbReference type="Gene3D" id="3.90.180.10">
    <property type="entry name" value="Medium-chain alcohol dehydrogenases, catalytic domain"/>
    <property type="match status" value="1"/>
</dbReference>
<dbReference type="AlphaFoldDB" id="A0AAE8T010"/>
<dbReference type="InterPro" id="IPR050129">
    <property type="entry name" value="Zn_alcohol_dh"/>
</dbReference>
<name>A0AAE8T010_9PEZI</name>
<comment type="similarity">
    <text evidence="4">Belongs to the zinc-containing alcohol dehydrogenase family.</text>
</comment>
<gene>
    <name evidence="6" type="ORF">DNG_10254</name>
</gene>
<dbReference type="SUPFAM" id="SSF51735">
    <property type="entry name" value="NAD(P)-binding Rossmann-fold domains"/>
    <property type="match status" value="1"/>
</dbReference>
<keyword evidence="3" id="KW-0560">Oxidoreductase</keyword>
<dbReference type="InterPro" id="IPR011032">
    <property type="entry name" value="GroES-like_sf"/>
</dbReference>
<organism evidence="6 7">
    <name type="scientific">Cephalotrichum gorgonifer</name>
    <dbReference type="NCBI Taxonomy" id="2041049"/>
    <lineage>
        <taxon>Eukaryota</taxon>
        <taxon>Fungi</taxon>
        <taxon>Dikarya</taxon>
        <taxon>Ascomycota</taxon>
        <taxon>Pezizomycotina</taxon>
        <taxon>Sordariomycetes</taxon>
        <taxon>Hypocreomycetidae</taxon>
        <taxon>Microascales</taxon>
        <taxon>Microascaceae</taxon>
        <taxon>Cephalotrichum</taxon>
    </lineage>
</organism>
<dbReference type="InterPro" id="IPR020843">
    <property type="entry name" value="ER"/>
</dbReference>
<dbReference type="PANTHER" id="PTHR43401:SF5">
    <property type="entry name" value="ALCOHOL DEHYDROGENASE-RELATED"/>
    <property type="match status" value="1"/>
</dbReference>
<protein>
    <recommendedName>
        <fullName evidence="5">Enoyl reductase (ER) domain-containing protein</fullName>
    </recommendedName>
</protein>
<dbReference type="InterPro" id="IPR013154">
    <property type="entry name" value="ADH-like_N"/>
</dbReference>
<dbReference type="InterPro" id="IPR013149">
    <property type="entry name" value="ADH-like_C"/>
</dbReference>
<dbReference type="InterPro" id="IPR036291">
    <property type="entry name" value="NAD(P)-bd_dom_sf"/>
</dbReference>
<sequence>MLALRAQNASSGLKLETIAIPDVGPQDVLIRVAAAGITPGVVKLLRMGQAHVPTTVGHEAAGTVAALGNEVPVLSVGTRVRMHATLSCRKCHECTNGRDQMCPEAALIGFAKFGETSPLYRQYHDGGLAEYVRVPYWAVDPLPDHVSFEVGAKIHDIATALRVLKLADIQKDATIVVTSATGTMGTLTLRLAKMFSIKKIILVGRSEERLEKVRRLTSIETVVCPLPPLEEARSPTGPHLLAQKLRSLASEGIRAIIDYLPTGNHHAQILPALCTGGTFVHIGGNVMPLAIPMVVIMQRCWRIVGSRSHEREDTDQVLKWLAERRIEVEDLITHRFSLPEVDRAIEILESRSQPVWMSVIEVVK</sequence>
<evidence type="ECO:0000256" key="1">
    <source>
        <dbReference type="ARBA" id="ARBA00022723"/>
    </source>
</evidence>
<dbReference type="Proteomes" id="UP001187682">
    <property type="component" value="Unassembled WGS sequence"/>
</dbReference>
<dbReference type="GO" id="GO:0008270">
    <property type="term" value="F:zinc ion binding"/>
    <property type="evidence" value="ECO:0007669"/>
    <property type="project" value="InterPro"/>
</dbReference>
<dbReference type="Gene3D" id="3.40.50.720">
    <property type="entry name" value="NAD(P)-binding Rossmann-like Domain"/>
    <property type="match status" value="1"/>
</dbReference>
<dbReference type="EMBL" id="ONZQ02000021">
    <property type="protein sequence ID" value="SPO07559.1"/>
    <property type="molecule type" value="Genomic_DNA"/>
</dbReference>